<organism evidence="8 9">
    <name type="scientific">Microlunatus capsulatus</name>
    <dbReference type="NCBI Taxonomy" id="99117"/>
    <lineage>
        <taxon>Bacteria</taxon>
        <taxon>Bacillati</taxon>
        <taxon>Actinomycetota</taxon>
        <taxon>Actinomycetes</taxon>
        <taxon>Propionibacteriales</taxon>
        <taxon>Propionibacteriaceae</taxon>
        <taxon>Microlunatus</taxon>
    </lineage>
</organism>
<dbReference type="NCBIfam" id="NF007230">
    <property type="entry name" value="PRK09648.1"/>
    <property type="match status" value="1"/>
</dbReference>
<keyword evidence="9" id="KW-1185">Reference proteome</keyword>
<protein>
    <submittedName>
        <fullName evidence="8">RNA polymerase sigma-70 factor (ECF subfamily)</fullName>
    </submittedName>
</protein>
<dbReference type="PANTHER" id="PTHR43133:SF58">
    <property type="entry name" value="ECF RNA POLYMERASE SIGMA FACTOR SIGD"/>
    <property type="match status" value="1"/>
</dbReference>
<evidence type="ECO:0000256" key="5">
    <source>
        <dbReference type="ARBA" id="ARBA00023163"/>
    </source>
</evidence>
<evidence type="ECO:0000256" key="2">
    <source>
        <dbReference type="ARBA" id="ARBA00023015"/>
    </source>
</evidence>
<keyword evidence="5" id="KW-0804">Transcription</keyword>
<dbReference type="SUPFAM" id="SSF88946">
    <property type="entry name" value="Sigma2 domain of RNA polymerase sigma factors"/>
    <property type="match status" value="1"/>
</dbReference>
<evidence type="ECO:0000259" key="6">
    <source>
        <dbReference type="Pfam" id="PF04542"/>
    </source>
</evidence>
<accession>A0ABS4Z8C9</accession>
<evidence type="ECO:0000313" key="8">
    <source>
        <dbReference type="EMBL" id="MBP2416488.1"/>
    </source>
</evidence>
<dbReference type="Gene3D" id="1.10.1740.10">
    <property type="match status" value="1"/>
</dbReference>
<dbReference type="Pfam" id="PF08281">
    <property type="entry name" value="Sigma70_r4_2"/>
    <property type="match status" value="1"/>
</dbReference>
<dbReference type="InterPro" id="IPR039425">
    <property type="entry name" value="RNA_pol_sigma-70-like"/>
</dbReference>
<feature type="domain" description="RNA polymerase sigma-70 region 2" evidence="6">
    <location>
        <begin position="27"/>
        <end position="95"/>
    </location>
</feature>
<comment type="caution">
    <text evidence="8">The sequence shown here is derived from an EMBL/GenBank/DDBJ whole genome shotgun (WGS) entry which is preliminary data.</text>
</comment>
<proteinExistence type="inferred from homology"/>
<evidence type="ECO:0000256" key="4">
    <source>
        <dbReference type="ARBA" id="ARBA00023125"/>
    </source>
</evidence>
<dbReference type="NCBIfam" id="TIGR02937">
    <property type="entry name" value="sigma70-ECF"/>
    <property type="match status" value="1"/>
</dbReference>
<dbReference type="InterPro" id="IPR014284">
    <property type="entry name" value="RNA_pol_sigma-70_dom"/>
</dbReference>
<reference evidence="8 9" key="1">
    <citation type="submission" date="2021-03" db="EMBL/GenBank/DDBJ databases">
        <title>Sequencing the genomes of 1000 actinobacteria strains.</title>
        <authorList>
            <person name="Klenk H.-P."/>
        </authorList>
    </citation>
    <scope>NUCLEOTIDE SEQUENCE [LARGE SCALE GENOMIC DNA]</scope>
    <source>
        <strain evidence="8 9">DSM 12936</strain>
    </source>
</reference>
<dbReference type="Gene3D" id="1.10.10.10">
    <property type="entry name" value="Winged helix-like DNA-binding domain superfamily/Winged helix DNA-binding domain"/>
    <property type="match status" value="1"/>
</dbReference>
<feature type="domain" description="RNA polymerase sigma factor 70 region 4 type 2" evidence="7">
    <location>
        <begin position="129"/>
        <end position="178"/>
    </location>
</feature>
<keyword evidence="4" id="KW-0238">DNA-binding</keyword>
<dbReference type="PANTHER" id="PTHR43133">
    <property type="entry name" value="RNA POLYMERASE ECF-TYPE SIGMA FACTO"/>
    <property type="match status" value="1"/>
</dbReference>
<evidence type="ECO:0000256" key="1">
    <source>
        <dbReference type="ARBA" id="ARBA00010641"/>
    </source>
</evidence>
<dbReference type="InterPro" id="IPR013324">
    <property type="entry name" value="RNA_pol_sigma_r3/r4-like"/>
</dbReference>
<gene>
    <name evidence="8" type="ORF">JOF54_001410</name>
</gene>
<dbReference type="Proteomes" id="UP000758168">
    <property type="component" value="Unassembled WGS sequence"/>
</dbReference>
<sequence>MTDHDPFDPALVARAQSGDEVALHALLSAVRPLVLRYCRSRLRSYAGGLEAADDVAQETCVAVLDVLPRYQRQGAPFAAFVYGIAAHKVADAQRGFRRSAVPVEEVPDQTEPSPTPEEQAVSAAGVRAAAELLGRLPARTQQVLLLRAGGLSAEAVGQRLGMTANAVRVAQHRGVAKLRHLVEDSEEHRELFAGFLRPAPPPVELGLAAGF</sequence>
<dbReference type="InterPro" id="IPR013249">
    <property type="entry name" value="RNA_pol_sigma70_r4_t2"/>
</dbReference>
<keyword evidence="3" id="KW-0731">Sigma factor</keyword>
<name>A0ABS4Z8C9_9ACTN</name>
<dbReference type="Pfam" id="PF04542">
    <property type="entry name" value="Sigma70_r2"/>
    <property type="match status" value="1"/>
</dbReference>
<comment type="similarity">
    <text evidence="1">Belongs to the sigma-70 factor family. ECF subfamily.</text>
</comment>
<evidence type="ECO:0000313" key="9">
    <source>
        <dbReference type="Proteomes" id="UP000758168"/>
    </source>
</evidence>
<keyword evidence="2" id="KW-0805">Transcription regulation</keyword>
<evidence type="ECO:0000256" key="3">
    <source>
        <dbReference type="ARBA" id="ARBA00023082"/>
    </source>
</evidence>
<evidence type="ECO:0000259" key="7">
    <source>
        <dbReference type="Pfam" id="PF08281"/>
    </source>
</evidence>
<dbReference type="InterPro" id="IPR013325">
    <property type="entry name" value="RNA_pol_sigma_r2"/>
</dbReference>
<dbReference type="RefSeq" id="WP_210054248.1">
    <property type="nucleotide sequence ID" value="NZ_BAAAMH010000015.1"/>
</dbReference>
<dbReference type="EMBL" id="JAGIOB010000001">
    <property type="protein sequence ID" value="MBP2416488.1"/>
    <property type="molecule type" value="Genomic_DNA"/>
</dbReference>
<dbReference type="SUPFAM" id="SSF88659">
    <property type="entry name" value="Sigma3 and sigma4 domains of RNA polymerase sigma factors"/>
    <property type="match status" value="1"/>
</dbReference>
<dbReference type="InterPro" id="IPR036388">
    <property type="entry name" value="WH-like_DNA-bd_sf"/>
</dbReference>
<dbReference type="InterPro" id="IPR007627">
    <property type="entry name" value="RNA_pol_sigma70_r2"/>
</dbReference>
<dbReference type="CDD" id="cd06171">
    <property type="entry name" value="Sigma70_r4"/>
    <property type="match status" value="1"/>
</dbReference>